<feature type="compositionally biased region" description="Low complexity" evidence="7">
    <location>
        <begin position="1613"/>
        <end position="1623"/>
    </location>
</feature>
<keyword evidence="4" id="KW-0347">Helicase</keyword>
<dbReference type="OrthoDB" id="6513042at2759"/>
<dbReference type="InterPro" id="IPR041679">
    <property type="entry name" value="DNA2/NAM7-like_C"/>
</dbReference>
<organism evidence="12 13">
    <name type="scientific">Antrodiella citrinella</name>
    <dbReference type="NCBI Taxonomy" id="2447956"/>
    <lineage>
        <taxon>Eukaryota</taxon>
        <taxon>Fungi</taxon>
        <taxon>Dikarya</taxon>
        <taxon>Basidiomycota</taxon>
        <taxon>Agaricomycotina</taxon>
        <taxon>Agaricomycetes</taxon>
        <taxon>Polyporales</taxon>
        <taxon>Steccherinaceae</taxon>
        <taxon>Antrodiella</taxon>
    </lineage>
</organism>
<dbReference type="Pfam" id="PF23576">
    <property type="entry name" value="SEN1_barrel"/>
    <property type="match status" value="1"/>
</dbReference>
<feature type="domain" description="Helicase SEN1 beta-barrel" evidence="11">
    <location>
        <begin position="884"/>
        <end position="975"/>
    </location>
</feature>
<dbReference type="InterPro" id="IPR056474">
    <property type="entry name" value="SEN1_barrel"/>
</dbReference>
<dbReference type="GO" id="GO:0006369">
    <property type="term" value="P:termination of RNA polymerase II transcription"/>
    <property type="evidence" value="ECO:0007669"/>
    <property type="project" value="TreeGrafter"/>
</dbReference>
<comment type="caution">
    <text evidence="12">The sequence shown here is derived from an EMBL/GenBank/DDBJ whole genome shotgun (WGS) entry which is preliminary data.</text>
</comment>
<dbReference type="Gene3D" id="3.40.50.300">
    <property type="entry name" value="P-loop containing nucleotide triphosphate hydrolases"/>
    <property type="match status" value="2"/>
</dbReference>
<feature type="region of interest" description="Disordered" evidence="7">
    <location>
        <begin position="1548"/>
        <end position="1670"/>
    </location>
</feature>
<evidence type="ECO:0000259" key="11">
    <source>
        <dbReference type="Pfam" id="PF23576"/>
    </source>
</evidence>
<evidence type="ECO:0000259" key="8">
    <source>
        <dbReference type="Pfam" id="PF12726"/>
    </source>
</evidence>
<feature type="domain" description="DNA2/NAM7 helicase-like C-terminal" evidence="10">
    <location>
        <begin position="1317"/>
        <end position="1514"/>
    </location>
</feature>
<reference evidence="12 13" key="1">
    <citation type="submission" date="2019-02" db="EMBL/GenBank/DDBJ databases">
        <title>Genome sequencing of the rare red list fungi Antrodiella citrinella (Flaviporus citrinellus).</title>
        <authorList>
            <person name="Buettner E."/>
            <person name="Kellner H."/>
        </authorList>
    </citation>
    <scope>NUCLEOTIDE SEQUENCE [LARGE SCALE GENOMIC DNA]</scope>
    <source>
        <strain evidence="12 13">DSM 108506</strain>
    </source>
</reference>
<dbReference type="GO" id="GO:0016787">
    <property type="term" value="F:hydrolase activity"/>
    <property type="evidence" value="ECO:0007669"/>
    <property type="project" value="UniProtKB-KW"/>
</dbReference>
<dbReference type="InterPro" id="IPR045055">
    <property type="entry name" value="DNA2/NAM7-like"/>
</dbReference>
<dbReference type="EMBL" id="SGPM01000210">
    <property type="protein sequence ID" value="THH27997.1"/>
    <property type="molecule type" value="Genomic_DNA"/>
</dbReference>
<evidence type="ECO:0000259" key="10">
    <source>
        <dbReference type="Pfam" id="PF13087"/>
    </source>
</evidence>
<sequence length="1670" mass="185400">MGSPHTLIGSALVPTNSSWTPLPFYSACTLTTVHELKCMQEAKITSRHTFFGAFADGVLDKFYASVSDWECRAALKGSADAKVDPTAPTGSRRSLSDAPPALTYLMLSSAPIMQNPKIMTTLQECTPTSTFSEWPTDIPPVGLLLLLMHDNAAVRSWARNQVATYKTTPMKSEQFLPTYVDVLSQVTKAIGLFDAQLSQVGNANDISQAWETLDIHAARLVLVAFGKNFASDVWKDARSEARKLIRATLLFDLKKIATAITHLCNPDKYTEPVVVQSVRNHLWKQTYRNIHHEDEAGVAIILQVMAQISHVDSLTDSAFADVIKHSSHAKAAKEAFNSVNLALGVFRDGFSDAVSRLADFSDSTGMLRLLRQATVAQDVMTLMFSPVDDLQQAAQQVAGLALDVETRQDCFRALLSAAPNQALNGMFSFLETFNNFAQTVPEACSVSKSLALCFTDIIDVMCSSPDGLLLQDSFTTSIAAPGAAVELPKWWALMTKALSIIFVRTPRWAVYFENFAMVEWMRDALIFGRDLLGQRKVIEAGALGPKNASSGKAKLTRIGKKMVDDLQQVLQELTRWLRLTDEELLFQSFALLQSLLGCFRESNVVPSEVTLQKLQKHLDDARKKDPSRPQTRLDAPRLARLQETLSSFEDDDDEIEIISHTMPPPKASSSTIAAKRVKEEPLRPKTAKSRLPDVTQIRAPPPTKKSAAFTANDQMRLESAASLPKFTKMSKPVPSASSSKLQKPTGRPTVVESSSSESESEDEGEGLASLAKIQRTPTIKKPTERRTVKLMDVPGNGRNPALERINRRDDARRTGLRLKPDVSSLHRRVLAWDYTHSGPSPPDEDLRLQHVPDTFADINHYRRIFEPLLLSECWAQIQQSKDEPQDNYECVVVSRQYADDWTDMEGTISTSVKSDWYLTDADIVVLTCTGSPKPYLGKVQSYKAQMNGIQFSVRFLLKAQDAGPQINTTWRLAKVFSLTTLHREYAALMGLPYYDLFDTILRPDLRKKTSVSPEELRQTMSLYKLNEPQAKAILSSMVTDGFSLIQGPPGTGKTSTICGLVQLFLTRRPKPATAIHVGRASGPGDREPPKKILLCAPSNAAIDEITFRLKEGVSGAGHKDATLKVVRVGAVKSMHASIKDVSLDALVDQKLNSDPNTVIKDARSEIASLRSQLESVRERRGFKLEEIANTHDNSVKTSALEEEIKTLNKQRLTLTHQLDKLRDKQKSDGRTLDAISRRCRYDVMQEADVICSTLAGAGHELLEAFDFEMVVIDEAAQSIELSSLIPLKYRCNRCVMVGDPQQLPPTVISQEASKFLYNQSLFVRLQKRRPDAVHLLSIQYRMHPDISRLPSSLFYSSRLLDGPDMASKTQRPWHSNTRFGTYRFYNVNRGQEQAGSHHSLVNRVESQIAAALYQRLKQEFSSYDFEYKVGVVTMYRAQIGELRRTFEQRFGSEILSTVDFNTVDGFQGQEKEIIILSCVRAGPGLQNVGFLSDIRRMNVALTRAKSSLFVLGHAATLERSDATWRNIVVDARERSCLVDTDMSYFTSARDPVPSSSSIDRLSKPASKAATQPAHIPPPGLLTPQELAANRPTPLASTKGKGKAIEDDSNRESPVAAPAAPVVPQKRRQDEDDTEEPAIGSGNHAREKSQQKPRIKRPKPAAPSLFIPKKR</sequence>
<dbReference type="InterPro" id="IPR041677">
    <property type="entry name" value="DNA2/NAM7_AAA_11"/>
</dbReference>
<gene>
    <name evidence="12" type="ORF">EUX98_g6198</name>
</gene>
<feature type="coiled-coil region" evidence="6">
    <location>
        <begin position="1159"/>
        <end position="1224"/>
    </location>
</feature>
<keyword evidence="6" id="KW-0175">Coiled coil</keyword>
<dbReference type="Pfam" id="PF12726">
    <property type="entry name" value="SEN1_N"/>
    <property type="match status" value="1"/>
</dbReference>
<dbReference type="CDD" id="cd18042">
    <property type="entry name" value="DEXXQc_SETX"/>
    <property type="match status" value="1"/>
</dbReference>
<dbReference type="GO" id="GO:0001147">
    <property type="term" value="F:transcription termination site sequence-specific DNA binding"/>
    <property type="evidence" value="ECO:0007669"/>
    <property type="project" value="TreeGrafter"/>
</dbReference>
<dbReference type="FunFam" id="3.40.50.300:FF:000326">
    <property type="entry name" value="P-loop containing nucleoside triphosphate hydrolase"/>
    <property type="match status" value="1"/>
</dbReference>
<dbReference type="GO" id="GO:0016604">
    <property type="term" value="C:nuclear body"/>
    <property type="evidence" value="ECO:0007669"/>
    <property type="project" value="TreeGrafter"/>
</dbReference>
<evidence type="ECO:0000313" key="12">
    <source>
        <dbReference type="EMBL" id="THH27997.1"/>
    </source>
</evidence>
<feature type="domain" description="DNA2/NAM7 helicase helicase" evidence="9">
    <location>
        <begin position="1024"/>
        <end position="1310"/>
    </location>
</feature>
<evidence type="ECO:0000256" key="2">
    <source>
        <dbReference type="ARBA" id="ARBA00022741"/>
    </source>
</evidence>
<dbReference type="SUPFAM" id="SSF52540">
    <property type="entry name" value="P-loop containing nucleoside triphosphate hydrolases"/>
    <property type="match status" value="1"/>
</dbReference>
<evidence type="ECO:0000259" key="9">
    <source>
        <dbReference type="Pfam" id="PF13086"/>
    </source>
</evidence>
<dbReference type="GO" id="GO:0004386">
    <property type="term" value="F:helicase activity"/>
    <property type="evidence" value="ECO:0007669"/>
    <property type="project" value="UniProtKB-KW"/>
</dbReference>
<keyword evidence="2" id="KW-0547">Nucleotide-binding</keyword>
<evidence type="ECO:0000256" key="7">
    <source>
        <dbReference type="SAM" id="MobiDB-lite"/>
    </source>
</evidence>
<keyword evidence="5" id="KW-0067">ATP-binding</keyword>
<evidence type="ECO:0000256" key="4">
    <source>
        <dbReference type="ARBA" id="ARBA00022806"/>
    </source>
</evidence>
<evidence type="ECO:0000313" key="13">
    <source>
        <dbReference type="Proteomes" id="UP000308730"/>
    </source>
</evidence>
<dbReference type="Pfam" id="PF13087">
    <property type="entry name" value="AAA_12"/>
    <property type="match status" value="1"/>
</dbReference>
<comment type="similarity">
    <text evidence="1">Belongs to the DNA2/NAM7 helicase family.</text>
</comment>
<dbReference type="InterPro" id="IPR024481">
    <property type="entry name" value="Helicase_Sen1_N"/>
</dbReference>
<dbReference type="PANTHER" id="PTHR10887">
    <property type="entry name" value="DNA2/NAM7 HELICASE FAMILY"/>
    <property type="match status" value="1"/>
</dbReference>
<dbReference type="InterPro" id="IPR047187">
    <property type="entry name" value="SF1_C_Upf1"/>
</dbReference>
<proteinExistence type="inferred from homology"/>
<dbReference type="GO" id="GO:0005694">
    <property type="term" value="C:chromosome"/>
    <property type="evidence" value="ECO:0007669"/>
    <property type="project" value="UniProtKB-ARBA"/>
</dbReference>
<dbReference type="Pfam" id="PF13086">
    <property type="entry name" value="AAA_11"/>
    <property type="match status" value="1"/>
</dbReference>
<name>A0A4S4MRH7_9APHY</name>
<dbReference type="InterPro" id="IPR027417">
    <property type="entry name" value="P-loop_NTPase"/>
</dbReference>
<protein>
    <recommendedName>
        <fullName evidence="14">AAA+ ATPase domain-containing protein</fullName>
    </recommendedName>
</protein>
<keyword evidence="13" id="KW-1185">Reference proteome</keyword>
<evidence type="ECO:0000256" key="6">
    <source>
        <dbReference type="SAM" id="Coils"/>
    </source>
</evidence>
<dbReference type="Proteomes" id="UP000308730">
    <property type="component" value="Unassembled WGS sequence"/>
</dbReference>
<keyword evidence="3" id="KW-0378">Hydrolase</keyword>
<feature type="region of interest" description="Disordered" evidence="7">
    <location>
        <begin position="659"/>
        <end position="785"/>
    </location>
</feature>
<dbReference type="PANTHER" id="PTHR10887:SF495">
    <property type="entry name" value="HELICASE SENATAXIN ISOFORM X1-RELATED"/>
    <property type="match status" value="1"/>
</dbReference>
<evidence type="ECO:0000256" key="3">
    <source>
        <dbReference type="ARBA" id="ARBA00022801"/>
    </source>
</evidence>
<dbReference type="GO" id="GO:0005524">
    <property type="term" value="F:ATP binding"/>
    <property type="evidence" value="ECO:0007669"/>
    <property type="project" value="UniProtKB-KW"/>
</dbReference>
<evidence type="ECO:0000256" key="5">
    <source>
        <dbReference type="ARBA" id="ARBA00022840"/>
    </source>
</evidence>
<evidence type="ECO:0000256" key="1">
    <source>
        <dbReference type="ARBA" id="ARBA00007913"/>
    </source>
</evidence>
<accession>A0A4S4MRH7</accession>
<evidence type="ECO:0008006" key="14">
    <source>
        <dbReference type="Google" id="ProtNLM"/>
    </source>
</evidence>
<feature type="domain" description="Helicase Sen1 N-terminal" evidence="8">
    <location>
        <begin position="203"/>
        <end position="589"/>
    </location>
</feature>
<dbReference type="CDD" id="cd18808">
    <property type="entry name" value="SF1_C_Upf1"/>
    <property type="match status" value="1"/>
</dbReference>